<dbReference type="EC" id="3.5.4.25" evidence="3"/>
<evidence type="ECO:0000256" key="9">
    <source>
        <dbReference type="ARBA" id="ARBA00023134"/>
    </source>
</evidence>
<evidence type="ECO:0000256" key="3">
    <source>
        <dbReference type="ARBA" id="ARBA00012762"/>
    </source>
</evidence>
<evidence type="ECO:0000256" key="6">
    <source>
        <dbReference type="ARBA" id="ARBA00022741"/>
    </source>
</evidence>
<dbReference type="Pfam" id="PF00925">
    <property type="entry name" value="GTP_cyclohydro2"/>
    <property type="match status" value="1"/>
</dbReference>
<dbReference type="InterPro" id="IPR000926">
    <property type="entry name" value="RibA"/>
</dbReference>
<dbReference type="InterPro" id="IPR036144">
    <property type="entry name" value="RibA-like_sf"/>
</dbReference>
<dbReference type="GO" id="GO:0046872">
    <property type="term" value="F:metal ion binding"/>
    <property type="evidence" value="ECO:0007669"/>
    <property type="project" value="UniProtKB-KW"/>
</dbReference>
<evidence type="ECO:0000256" key="5">
    <source>
        <dbReference type="ARBA" id="ARBA00022723"/>
    </source>
</evidence>
<organism evidence="12 13">
    <name type="scientific">Achromobacter pestifer</name>
    <dbReference type="NCBI Taxonomy" id="1353889"/>
    <lineage>
        <taxon>Bacteria</taxon>
        <taxon>Pseudomonadati</taxon>
        <taxon>Pseudomonadota</taxon>
        <taxon>Betaproteobacteria</taxon>
        <taxon>Burkholderiales</taxon>
        <taxon>Alcaligenaceae</taxon>
        <taxon>Achromobacter</taxon>
    </lineage>
</organism>
<evidence type="ECO:0000256" key="2">
    <source>
        <dbReference type="ARBA" id="ARBA00004853"/>
    </source>
</evidence>
<keyword evidence="5" id="KW-0479">Metal-binding</keyword>
<keyword evidence="6" id="KW-0547">Nucleotide-binding</keyword>
<gene>
    <name evidence="12" type="ORF">FOC84_15105</name>
</gene>
<dbReference type="AlphaFoldDB" id="A0A7D4I4J5"/>
<dbReference type="UniPathway" id="UPA00275"/>
<protein>
    <recommendedName>
        <fullName evidence="3">GTP cyclohydrolase II</fullName>
        <ecNumber evidence="3">3.5.4.25</ecNumber>
    </recommendedName>
</protein>
<dbReference type="PANTHER" id="PTHR21327">
    <property type="entry name" value="GTP CYCLOHYDROLASE II-RELATED"/>
    <property type="match status" value="1"/>
</dbReference>
<dbReference type="Gene3D" id="3.40.50.10990">
    <property type="entry name" value="GTP cyclohydrolase II"/>
    <property type="match status" value="1"/>
</dbReference>
<dbReference type="SUPFAM" id="SSF142695">
    <property type="entry name" value="RibA-like"/>
    <property type="match status" value="1"/>
</dbReference>
<evidence type="ECO:0000256" key="4">
    <source>
        <dbReference type="ARBA" id="ARBA00022619"/>
    </source>
</evidence>
<keyword evidence="7 12" id="KW-0378">Hydrolase</keyword>
<dbReference type="NCBIfam" id="NF001591">
    <property type="entry name" value="PRK00393.1"/>
    <property type="match status" value="1"/>
</dbReference>
<evidence type="ECO:0000256" key="1">
    <source>
        <dbReference type="ARBA" id="ARBA00001947"/>
    </source>
</evidence>
<evidence type="ECO:0000256" key="7">
    <source>
        <dbReference type="ARBA" id="ARBA00022801"/>
    </source>
</evidence>
<comment type="cofactor">
    <cofactor evidence="1">
        <name>Zn(2+)</name>
        <dbReference type="ChEBI" id="CHEBI:29105"/>
    </cofactor>
</comment>
<name>A0A7D4I4J5_9BURK</name>
<evidence type="ECO:0000256" key="8">
    <source>
        <dbReference type="ARBA" id="ARBA00022833"/>
    </source>
</evidence>
<evidence type="ECO:0000313" key="13">
    <source>
        <dbReference type="Proteomes" id="UP000500970"/>
    </source>
</evidence>
<dbReference type="GO" id="GO:0005829">
    <property type="term" value="C:cytosol"/>
    <property type="evidence" value="ECO:0007669"/>
    <property type="project" value="TreeGrafter"/>
</dbReference>
<comment type="pathway">
    <text evidence="2">Cofactor biosynthesis; riboflavin biosynthesis; 5-amino-6-(D-ribitylamino)uracil from GTP: step 1/4.</text>
</comment>
<dbReference type="GO" id="GO:0008686">
    <property type="term" value="F:3,4-dihydroxy-2-butanone-4-phosphate synthase activity"/>
    <property type="evidence" value="ECO:0007669"/>
    <property type="project" value="TreeGrafter"/>
</dbReference>
<accession>A0A7D4I4J5</accession>
<keyword evidence="4" id="KW-0686">Riboflavin biosynthesis</keyword>
<evidence type="ECO:0000256" key="10">
    <source>
        <dbReference type="ARBA" id="ARBA00049295"/>
    </source>
</evidence>
<dbReference type="GO" id="GO:0003935">
    <property type="term" value="F:GTP cyclohydrolase II activity"/>
    <property type="evidence" value="ECO:0007669"/>
    <property type="project" value="UniProtKB-EC"/>
</dbReference>
<proteinExistence type="predicted"/>
<keyword evidence="13" id="KW-1185">Reference proteome</keyword>
<dbReference type="PANTHER" id="PTHR21327:SF18">
    <property type="entry name" value="3,4-DIHYDROXY-2-BUTANONE 4-PHOSPHATE SYNTHASE"/>
    <property type="match status" value="1"/>
</dbReference>
<dbReference type="CDD" id="cd00641">
    <property type="entry name" value="GTP_cyclohydro2"/>
    <property type="match status" value="1"/>
</dbReference>
<reference evidence="12 13" key="1">
    <citation type="submission" date="2020-05" db="EMBL/GenBank/DDBJ databases">
        <title>FDA dAtabase for Regulatory Grade micrObial Sequences (FDA-ARGOS): Supporting development and validation of Infectious Disease Dx tests.</title>
        <authorList>
            <person name="Sproer C."/>
            <person name="Gronow S."/>
            <person name="Severitt S."/>
            <person name="Schroder I."/>
            <person name="Tallon L."/>
            <person name="Sadzewicz L."/>
            <person name="Zhao X."/>
            <person name="Vavikolanu K."/>
            <person name="Mehta A."/>
            <person name="Aluvathingal J."/>
            <person name="Nadendla S."/>
            <person name="Myers T."/>
            <person name="Yan Y."/>
            <person name="Sichtig H."/>
        </authorList>
    </citation>
    <scope>NUCLEOTIDE SEQUENCE [LARGE SCALE GENOMIC DNA]</scope>
    <source>
        <strain evidence="12 13">FDAARGOS_790</strain>
    </source>
</reference>
<keyword evidence="9" id="KW-0342">GTP-binding</keyword>
<dbReference type="InterPro" id="IPR032677">
    <property type="entry name" value="GTP_cyclohydro_II"/>
</dbReference>
<dbReference type="GO" id="GO:0009231">
    <property type="term" value="P:riboflavin biosynthetic process"/>
    <property type="evidence" value="ECO:0007669"/>
    <property type="project" value="UniProtKB-UniPathway"/>
</dbReference>
<dbReference type="KEGG" id="apes:FOC84_15105"/>
<dbReference type="GO" id="GO:0005525">
    <property type="term" value="F:GTP binding"/>
    <property type="evidence" value="ECO:0007669"/>
    <property type="project" value="UniProtKB-KW"/>
</dbReference>
<dbReference type="Proteomes" id="UP000500970">
    <property type="component" value="Chromosome"/>
</dbReference>
<feature type="domain" description="GTP cyclohydrolase II" evidence="11">
    <location>
        <begin position="19"/>
        <end position="176"/>
    </location>
</feature>
<dbReference type="EMBL" id="CP053985">
    <property type="protein sequence ID" value="QKH39700.1"/>
    <property type="molecule type" value="Genomic_DNA"/>
</dbReference>
<evidence type="ECO:0000259" key="11">
    <source>
        <dbReference type="Pfam" id="PF00925"/>
    </source>
</evidence>
<keyword evidence="8" id="KW-0862">Zinc</keyword>
<sequence>MSARAHRVETAAVRAQVDLPVSSASGPCRLVTFSGLSHADHFALVFGELSACPLVRVHSECVTGDVFGSLRCDCGTQLDAAISRIEEAGGAILYLRQEGRGIGLAAKIDAYLLQQEGVGTFEANRRLGFPEDPRDYRDAAEMLRLLGIGRIELLTNNRHKSAALEAAGITVARVVPCPGKLTAHNAAYLREKRERDGITKHTGR</sequence>
<comment type="catalytic activity">
    <reaction evidence="10">
        <text>GTP + 4 H2O = 2,5-diamino-6-hydroxy-4-(5-phosphoribosylamino)-pyrimidine + formate + 2 phosphate + 3 H(+)</text>
        <dbReference type="Rhea" id="RHEA:23704"/>
        <dbReference type="ChEBI" id="CHEBI:15377"/>
        <dbReference type="ChEBI" id="CHEBI:15378"/>
        <dbReference type="ChEBI" id="CHEBI:15740"/>
        <dbReference type="ChEBI" id="CHEBI:37565"/>
        <dbReference type="ChEBI" id="CHEBI:43474"/>
        <dbReference type="ChEBI" id="CHEBI:58614"/>
        <dbReference type="EC" id="3.5.4.25"/>
    </reaction>
</comment>
<evidence type="ECO:0000313" key="12">
    <source>
        <dbReference type="EMBL" id="QKH39700.1"/>
    </source>
</evidence>